<proteinExistence type="predicted"/>
<organism evidence="3 4">
    <name type="scientific">Caulobacter hibisci</name>
    <dbReference type="NCBI Taxonomy" id="2035993"/>
    <lineage>
        <taxon>Bacteria</taxon>
        <taxon>Pseudomonadati</taxon>
        <taxon>Pseudomonadota</taxon>
        <taxon>Alphaproteobacteria</taxon>
        <taxon>Caulobacterales</taxon>
        <taxon>Caulobacteraceae</taxon>
        <taxon>Caulobacter</taxon>
    </lineage>
</organism>
<protein>
    <recommendedName>
        <fullName evidence="5">DUF4199 domain-containing protein</fullName>
    </recommendedName>
</protein>
<feature type="compositionally biased region" description="Low complexity" evidence="1">
    <location>
        <begin position="183"/>
        <end position="193"/>
    </location>
</feature>
<dbReference type="RefSeq" id="WP_198578055.1">
    <property type="nucleotide sequence ID" value="NZ_JADWOX010000019.1"/>
</dbReference>
<dbReference type="EMBL" id="JADWOX010000019">
    <property type="protein sequence ID" value="MBI1686161.1"/>
    <property type="molecule type" value="Genomic_DNA"/>
</dbReference>
<keyword evidence="2" id="KW-1133">Transmembrane helix</keyword>
<evidence type="ECO:0000256" key="1">
    <source>
        <dbReference type="SAM" id="MobiDB-lite"/>
    </source>
</evidence>
<reference evidence="3 4" key="1">
    <citation type="submission" date="2020-11" db="EMBL/GenBank/DDBJ databases">
        <title>genome sequence of strain KACC 18849.</title>
        <authorList>
            <person name="Gao J."/>
            <person name="Zhang X."/>
        </authorList>
    </citation>
    <scope>NUCLEOTIDE SEQUENCE [LARGE SCALE GENOMIC DNA]</scope>
    <source>
        <strain evidence="3 4">KACC 18849</strain>
    </source>
</reference>
<evidence type="ECO:0000313" key="3">
    <source>
        <dbReference type="EMBL" id="MBI1686161.1"/>
    </source>
</evidence>
<evidence type="ECO:0000313" key="4">
    <source>
        <dbReference type="Proteomes" id="UP000639859"/>
    </source>
</evidence>
<evidence type="ECO:0008006" key="5">
    <source>
        <dbReference type="Google" id="ProtNLM"/>
    </source>
</evidence>
<accession>A0ABS0T3T9</accession>
<feature type="region of interest" description="Disordered" evidence="1">
    <location>
        <begin position="180"/>
        <end position="202"/>
    </location>
</feature>
<comment type="caution">
    <text evidence="3">The sequence shown here is derived from an EMBL/GenBank/DDBJ whole genome shotgun (WGS) entry which is preliminary data.</text>
</comment>
<dbReference type="Proteomes" id="UP000639859">
    <property type="component" value="Unassembled WGS sequence"/>
</dbReference>
<sequence length="202" mass="21342">MKLTDYLSSFKSIWAAAAIAAGAGPLGLWAADLEPPWPTSAGKVATLFCAVAILTTFFANASTDRPDRRRRGLAGVALLVLGSCGVAGYLWLYSQFVVQDSIELGGRSEVVRAIVGSELRPELRAEAEHVTNLDLLRDALYDPEQVWTPRSVNQMRLSLLAAFVLGFVAMTLGAGLLAHHPSAKSGSRAKAGAPNPGPASPE</sequence>
<feature type="transmembrane region" description="Helical" evidence="2">
    <location>
        <begin position="73"/>
        <end position="92"/>
    </location>
</feature>
<name>A0ABS0T3T9_9CAUL</name>
<gene>
    <name evidence="3" type="ORF">I4Q42_21040</name>
</gene>
<keyword evidence="2" id="KW-0472">Membrane</keyword>
<keyword evidence="4" id="KW-1185">Reference proteome</keyword>
<feature type="transmembrane region" description="Helical" evidence="2">
    <location>
        <begin position="12"/>
        <end position="31"/>
    </location>
</feature>
<feature type="transmembrane region" description="Helical" evidence="2">
    <location>
        <begin position="157"/>
        <end position="178"/>
    </location>
</feature>
<feature type="transmembrane region" description="Helical" evidence="2">
    <location>
        <begin position="43"/>
        <end position="61"/>
    </location>
</feature>
<keyword evidence="2" id="KW-0812">Transmembrane</keyword>
<evidence type="ECO:0000256" key="2">
    <source>
        <dbReference type="SAM" id="Phobius"/>
    </source>
</evidence>